<sequence length="126" mass="13983">MLGNVLKNIVSSDPEGIKENGIKVSAGEVLSKWSELAAEYVTNGRSALKMYIDIEWKEGGVFGMGGTKHCYKGTYRLESVMKSGKYVLLNVYPHDPDEAFTIKLLPEHEVYLSSGNMKHLRGIFGL</sequence>
<evidence type="ECO:0000313" key="2">
    <source>
        <dbReference type="Proteomes" id="UP000322631"/>
    </source>
</evidence>
<protein>
    <submittedName>
        <fullName evidence="1">Uncharacterized protein</fullName>
    </submittedName>
</protein>
<evidence type="ECO:0000313" key="1">
    <source>
        <dbReference type="EMBL" id="QEK14073.1"/>
    </source>
</evidence>
<organism evidence="1 2">
    <name type="scientific">Thermococcus aciditolerans</name>
    <dbReference type="NCBI Taxonomy" id="2598455"/>
    <lineage>
        <taxon>Archaea</taxon>
        <taxon>Methanobacteriati</taxon>
        <taxon>Methanobacteriota</taxon>
        <taxon>Thermococci</taxon>
        <taxon>Thermococcales</taxon>
        <taxon>Thermococcaceae</taxon>
        <taxon>Thermococcus</taxon>
    </lineage>
</organism>
<dbReference type="KEGG" id="them:FPV09_01895"/>
<keyword evidence="2" id="KW-1185">Reference proteome</keyword>
<accession>A0A5C0SHZ1</accession>
<proteinExistence type="predicted"/>
<dbReference type="EMBL" id="CP041932">
    <property type="protein sequence ID" value="QEK14073.1"/>
    <property type="molecule type" value="Genomic_DNA"/>
</dbReference>
<dbReference type="RefSeq" id="WP_148882168.1">
    <property type="nucleotide sequence ID" value="NZ_CP041932.1"/>
</dbReference>
<dbReference type="Proteomes" id="UP000322631">
    <property type="component" value="Chromosome"/>
</dbReference>
<gene>
    <name evidence="1" type="ORF">FPV09_01895</name>
</gene>
<dbReference type="GeneID" id="41608568"/>
<name>A0A5C0SHZ1_9EURY</name>
<dbReference type="AlphaFoldDB" id="A0A5C0SHZ1"/>
<reference evidence="1 2" key="1">
    <citation type="submission" date="2019-07" db="EMBL/GenBank/DDBJ databases">
        <title>Complete genome of Thermococcus acidophilus.</title>
        <authorList>
            <person name="Li X."/>
        </authorList>
    </citation>
    <scope>NUCLEOTIDE SEQUENCE [LARGE SCALE GENOMIC DNA]</scope>
    <source>
        <strain evidence="1 2">SY113</strain>
    </source>
</reference>